<dbReference type="PANTHER" id="PTHR47022:SF1">
    <property type="entry name" value="BTB AND MATH DOMAIN-CONTAINING PROTEIN 36-RELATED"/>
    <property type="match status" value="1"/>
</dbReference>
<dbReference type="Gene3D" id="3.30.710.10">
    <property type="entry name" value="Potassium Channel Kv1.1, Chain A"/>
    <property type="match status" value="1"/>
</dbReference>
<dbReference type="InterPro" id="IPR011333">
    <property type="entry name" value="SKP1/BTB/POZ_sf"/>
</dbReference>
<gene>
    <name evidence="2" type="ORF">SVUK_LOCUS13182</name>
</gene>
<dbReference type="OrthoDB" id="5813706at2759"/>
<dbReference type="PANTHER" id="PTHR47022">
    <property type="entry name" value="BTB AND MATH DOMAIN-CONTAINING PROTEIN 36-RELATED"/>
    <property type="match status" value="1"/>
</dbReference>
<dbReference type="SUPFAM" id="SSF54695">
    <property type="entry name" value="POZ domain"/>
    <property type="match status" value="1"/>
</dbReference>
<feature type="domain" description="BTB" evidence="1">
    <location>
        <begin position="22"/>
        <end position="118"/>
    </location>
</feature>
<dbReference type="AlphaFoldDB" id="A0A3P7JIP0"/>
<dbReference type="Pfam" id="PF00651">
    <property type="entry name" value="BTB"/>
    <property type="match status" value="1"/>
</dbReference>
<keyword evidence="3" id="KW-1185">Reference proteome</keyword>
<accession>A0A3P7JIP0</accession>
<dbReference type="Proteomes" id="UP000270094">
    <property type="component" value="Unassembled WGS sequence"/>
</dbReference>
<evidence type="ECO:0000313" key="3">
    <source>
        <dbReference type="Proteomes" id="UP000270094"/>
    </source>
</evidence>
<name>A0A3P7JIP0_STRVU</name>
<evidence type="ECO:0000259" key="1">
    <source>
        <dbReference type="SMART" id="SM00225"/>
    </source>
</evidence>
<dbReference type="EMBL" id="UYYB01101228">
    <property type="protein sequence ID" value="VDM78184.1"/>
    <property type="molecule type" value="Genomic_DNA"/>
</dbReference>
<sequence>MSEEIVVSKSCYDDFAAATPWRNFEIIVEDRSFFVNPGWLAELSPFFAEYCFGEDAHRSLIIDDIKPSDMLEFFRCIFFCPMRKPIAVSNVSLVLRVASRFEMKPVVARCEQFVARTANTLDRERLFQVRLQIMTCFNFISFFFHEFWNFTKKNAKK</sequence>
<dbReference type="SMART" id="SM00225">
    <property type="entry name" value="BTB"/>
    <property type="match status" value="1"/>
</dbReference>
<organism evidence="2 3">
    <name type="scientific">Strongylus vulgaris</name>
    <name type="common">Blood worm</name>
    <dbReference type="NCBI Taxonomy" id="40348"/>
    <lineage>
        <taxon>Eukaryota</taxon>
        <taxon>Metazoa</taxon>
        <taxon>Ecdysozoa</taxon>
        <taxon>Nematoda</taxon>
        <taxon>Chromadorea</taxon>
        <taxon>Rhabditida</taxon>
        <taxon>Rhabditina</taxon>
        <taxon>Rhabditomorpha</taxon>
        <taxon>Strongyloidea</taxon>
        <taxon>Strongylidae</taxon>
        <taxon>Strongylus</taxon>
    </lineage>
</organism>
<dbReference type="InterPro" id="IPR000210">
    <property type="entry name" value="BTB/POZ_dom"/>
</dbReference>
<proteinExistence type="predicted"/>
<protein>
    <recommendedName>
        <fullName evidence="1">BTB domain-containing protein</fullName>
    </recommendedName>
</protein>
<reference evidence="2 3" key="1">
    <citation type="submission" date="2018-11" db="EMBL/GenBank/DDBJ databases">
        <authorList>
            <consortium name="Pathogen Informatics"/>
        </authorList>
    </citation>
    <scope>NUCLEOTIDE SEQUENCE [LARGE SCALE GENOMIC DNA]</scope>
</reference>
<evidence type="ECO:0000313" key="2">
    <source>
        <dbReference type="EMBL" id="VDM78184.1"/>
    </source>
</evidence>